<evidence type="ECO:0000313" key="2">
    <source>
        <dbReference type="Proteomes" id="UP001497444"/>
    </source>
</evidence>
<keyword evidence="2" id="KW-1185">Reference proteome</keyword>
<dbReference type="Proteomes" id="UP001497444">
    <property type="component" value="Chromosome 13"/>
</dbReference>
<gene>
    <name evidence="1" type="ORF">CSSPJE1EN1_LOCUS6376</name>
</gene>
<dbReference type="EMBL" id="OZ020108">
    <property type="protein sequence ID" value="CAK9260898.1"/>
    <property type="molecule type" value="Genomic_DNA"/>
</dbReference>
<reference evidence="1" key="1">
    <citation type="submission" date="2024-02" db="EMBL/GenBank/DDBJ databases">
        <authorList>
            <consortium name="ELIXIR-Norway"/>
            <consortium name="Elixir Norway"/>
        </authorList>
    </citation>
    <scope>NUCLEOTIDE SEQUENCE</scope>
</reference>
<organism evidence="1 2">
    <name type="scientific">Sphagnum jensenii</name>
    <dbReference type="NCBI Taxonomy" id="128206"/>
    <lineage>
        <taxon>Eukaryota</taxon>
        <taxon>Viridiplantae</taxon>
        <taxon>Streptophyta</taxon>
        <taxon>Embryophyta</taxon>
        <taxon>Bryophyta</taxon>
        <taxon>Sphagnophytina</taxon>
        <taxon>Sphagnopsida</taxon>
        <taxon>Sphagnales</taxon>
        <taxon>Sphagnaceae</taxon>
        <taxon>Sphagnum</taxon>
    </lineage>
</organism>
<name>A0ABP0W2B0_9BRYO</name>
<evidence type="ECO:0000313" key="1">
    <source>
        <dbReference type="EMBL" id="CAK9260898.1"/>
    </source>
</evidence>
<accession>A0ABP0W2B0</accession>
<protein>
    <submittedName>
        <fullName evidence="1">Uncharacterized protein</fullName>
    </submittedName>
</protein>
<sequence>METALEEEEVPEDSRIHKVERTAEITGKFVLPYITTDKTKAESPVSAHATEIRQEERRKLEAAGEEDPDTHIWKDKREVETAGDQDVPVMVLPFFNVSHGSDKMAAQSRSVFQAHHQKDLSGVNAPQEKLVPHVELIRRSSGRLLSVLENTVAGANQDKQLLQELITKVYSMEEKAR</sequence>
<proteinExistence type="predicted"/>